<dbReference type="GO" id="GO:0003755">
    <property type="term" value="F:peptidyl-prolyl cis-trans isomerase activity"/>
    <property type="evidence" value="ECO:0007669"/>
    <property type="project" value="UniProtKB-KW"/>
</dbReference>
<dbReference type="Gene3D" id="1.10.4030.10">
    <property type="entry name" value="Porin chaperone SurA, peptide-binding domain"/>
    <property type="match status" value="1"/>
</dbReference>
<keyword evidence="8" id="KW-0472">Membrane</keyword>
<dbReference type="InterPro" id="IPR050245">
    <property type="entry name" value="PrsA_foldase"/>
</dbReference>
<keyword evidence="4 6" id="KW-0697">Rotamase</keyword>
<comment type="caution">
    <text evidence="10">The sequence shown here is derived from an EMBL/GenBank/DDBJ whole genome shotgun (WGS) entry which is preliminary data.</text>
</comment>
<feature type="transmembrane region" description="Helical" evidence="8">
    <location>
        <begin position="7"/>
        <end position="30"/>
    </location>
</feature>
<organism evidence="10 11">
    <name type="scientific">Paenibacillus endophyticus</name>
    <dbReference type="NCBI Taxonomy" id="1294268"/>
    <lineage>
        <taxon>Bacteria</taxon>
        <taxon>Bacillati</taxon>
        <taxon>Bacillota</taxon>
        <taxon>Bacilli</taxon>
        <taxon>Bacillales</taxon>
        <taxon>Paenibacillaceae</taxon>
        <taxon>Paenibacillus</taxon>
    </lineage>
</organism>
<dbReference type="InterPro" id="IPR046357">
    <property type="entry name" value="PPIase_dom_sf"/>
</dbReference>
<keyword evidence="3" id="KW-0732">Signal</keyword>
<evidence type="ECO:0000256" key="5">
    <source>
        <dbReference type="ARBA" id="ARBA00023235"/>
    </source>
</evidence>
<dbReference type="EMBL" id="JACHXW010000032">
    <property type="protein sequence ID" value="MBB3156099.1"/>
    <property type="molecule type" value="Genomic_DNA"/>
</dbReference>
<dbReference type="PANTHER" id="PTHR47245:SF1">
    <property type="entry name" value="FOLDASE PROTEIN PRSA"/>
    <property type="match status" value="1"/>
</dbReference>
<name>A0A7W5GD59_9BACL</name>
<comment type="catalytic activity">
    <reaction evidence="1">
        <text>[protein]-peptidylproline (omega=180) = [protein]-peptidylproline (omega=0)</text>
        <dbReference type="Rhea" id="RHEA:16237"/>
        <dbReference type="Rhea" id="RHEA-COMP:10747"/>
        <dbReference type="Rhea" id="RHEA-COMP:10748"/>
        <dbReference type="ChEBI" id="CHEBI:83833"/>
        <dbReference type="ChEBI" id="CHEBI:83834"/>
        <dbReference type="EC" id="5.2.1.8"/>
    </reaction>
</comment>
<dbReference type="EC" id="5.2.1.8" evidence="2"/>
<dbReference type="InterPro" id="IPR023058">
    <property type="entry name" value="PPIase_PpiC_CS"/>
</dbReference>
<evidence type="ECO:0000256" key="6">
    <source>
        <dbReference type="PROSITE-ProRule" id="PRU00278"/>
    </source>
</evidence>
<keyword evidence="8" id="KW-0812">Transmembrane</keyword>
<dbReference type="PANTHER" id="PTHR47245">
    <property type="entry name" value="PEPTIDYLPROLYL ISOMERASE"/>
    <property type="match status" value="1"/>
</dbReference>
<evidence type="ECO:0000259" key="9">
    <source>
        <dbReference type="PROSITE" id="PS50198"/>
    </source>
</evidence>
<evidence type="ECO:0000313" key="11">
    <source>
        <dbReference type="Proteomes" id="UP000518605"/>
    </source>
</evidence>
<evidence type="ECO:0000256" key="7">
    <source>
        <dbReference type="SAM" id="MobiDB-lite"/>
    </source>
</evidence>
<protein>
    <recommendedName>
        <fullName evidence="2">peptidylprolyl isomerase</fullName>
        <ecNumber evidence="2">5.2.1.8</ecNumber>
    </recommendedName>
</protein>
<dbReference type="RefSeq" id="WP_183571303.1">
    <property type="nucleotide sequence ID" value="NZ_CBCSLB010000034.1"/>
</dbReference>
<accession>A0A7W5GD59</accession>
<feature type="region of interest" description="Disordered" evidence="7">
    <location>
        <begin position="37"/>
        <end position="70"/>
    </location>
</feature>
<reference evidence="10 11" key="1">
    <citation type="submission" date="2020-08" db="EMBL/GenBank/DDBJ databases">
        <title>Genomic Encyclopedia of Type Strains, Phase III (KMG-III): the genomes of soil and plant-associated and newly described type strains.</title>
        <authorList>
            <person name="Whitman W."/>
        </authorList>
    </citation>
    <scope>NUCLEOTIDE SEQUENCE [LARGE SCALE GENOMIC DNA]</scope>
    <source>
        <strain evidence="10 11">CECT 8234</strain>
    </source>
</reference>
<dbReference type="Proteomes" id="UP000518605">
    <property type="component" value="Unassembled WGS sequence"/>
</dbReference>
<proteinExistence type="predicted"/>
<dbReference type="AlphaFoldDB" id="A0A7W5GD59"/>
<dbReference type="Gene3D" id="3.10.50.40">
    <property type="match status" value="1"/>
</dbReference>
<evidence type="ECO:0000256" key="8">
    <source>
        <dbReference type="SAM" id="Phobius"/>
    </source>
</evidence>
<feature type="domain" description="PpiC" evidence="9">
    <location>
        <begin position="197"/>
        <end position="289"/>
    </location>
</feature>
<gene>
    <name evidence="10" type="ORF">FHS16_006219</name>
</gene>
<evidence type="ECO:0000256" key="1">
    <source>
        <dbReference type="ARBA" id="ARBA00000971"/>
    </source>
</evidence>
<keyword evidence="11" id="KW-1185">Reference proteome</keyword>
<keyword evidence="5 6" id="KW-0413">Isomerase</keyword>
<evidence type="ECO:0000256" key="4">
    <source>
        <dbReference type="ARBA" id="ARBA00023110"/>
    </source>
</evidence>
<evidence type="ECO:0000313" key="10">
    <source>
        <dbReference type="EMBL" id="MBB3156099.1"/>
    </source>
</evidence>
<dbReference type="PROSITE" id="PS01096">
    <property type="entry name" value="PPIC_PPIASE_1"/>
    <property type="match status" value="1"/>
</dbReference>
<dbReference type="SUPFAM" id="SSF54534">
    <property type="entry name" value="FKBP-like"/>
    <property type="match status" value="1"/>
</dbReference>
<dbReference type="Pfam" id="PF00639">
    <property type="entry name" value="Rotamase"/>
    <property type="match status" value="1"/>
</dbReference>
<sequence>MRKYEVLRTVVILQAVCMVVLTVVVIIKVWPGNDRQLDNQAPTNVGSEEEPIDPGKVEPSPEGDHSDQENGRQVIARVGKETITAADLQGELQKQYGEATLRSLMVRRAIDLESAAFDLSISSDEQSRELAKMVEGYESESRYYEVMQEQLGMSREQVLDELNYRLLMEKIVIRSVNITDEEVDRYIADHPEEFEARTQLHLQWIMTESSKEANSVLRLLTDGADFAELARTYSIDSFTADGGGDLGLIDADDPFYNSEMLETASRLQVAEMAGPIKVDGGFAVIRLIERQMTTTMTGRRLHDAVRKQLALEQADSLAEMEDKLLAKYDAVKIE</sequence>
<keyword evidence="8" id="KW-1133">Transmembrane helix</keyword>
<evidence type="ECO:0000256" key="2">
    <source>
        <dbReference type="ARBA" id="ARBA00013194"/>
    </source>
</evidence>
<dbReference type="PROSITE" id="PS50198">
    <property type="entry name" value="PPIC_PPIASE_2"/>
    <property type="match status" value="1"/>
</dbReference>
<dbReference type="InterPro" id="IPR000297">
    <property type="entry name" value="PPIase_PpiC"/>
</dbReference>
<evidence type="ECO:0000256" key="3">
    <source>
        <dbReference type="ARBA" id="ARBA00022729"/>
    </source>
</evidence>